<gene>
    <name evidence="1" type="ORF">NCTC10719_03274</name>
</gene>
<proteinExistence type="predicted"/>
<dbReference type="RefSeq" id="WP_111927226.1">
    <property type="nucleotide sequence ID" value="NZ_UAWG01000023.1"/>
</dbReference>
<dbReference type="Proteomes" id="UP000249986">
    <property type="component" value="Unassembled WGS sequence"/>
</dbReference>
<name>A0A2X2YF17_CLOPF</name>
<sequence length="60" mass="7253">MNYKYIGVLKTRHSKEVFEDILLALDQDLKFNKLRFDKRITNEQFKTLISSTECVFRRIV</sequence>
<dbReference type="EMBL" id="UAWG01000023">
    <property type="protein sequence ID" value="SQB61593.1"/>
    <property type="molecule type" value="Genomic_DNA"/>
</dbReference>
<accession>A0A2X2YF17</accession>
<dbReference type="AlphaFoldDB" id="A0A2X2YF17"/>
<organism evidence="1 2">
    <name type="scientific">Clostridium perfringens</name>
    <dbReference type="NCBI Taxonomy" id="1502"/>
    <lineage>
        <taxon>Bacteria</taxon>
        <taxon>Bacillati</taxon>
        <taxon>Bacillota</taxon>
        <taxon>Clostridia</taxon>
        <taxon>Eubacteriales</taxon>
        <taxon>Clostridiaceae</taxon>
        <taxon>Clostridium</taxon>
    </lineage>
</organism>
<protein>
    <submittedName>
        <fullName evidence="1">Uncharacterized protein</fullName>
    </submittedName>
</protein>
<reference evidence="1 2" key="1">
    <citation type="submission" date="2018-06" db="EMBL/GenBank/DDBJ databases">
        <authorList>
            <consortium name="Pathogen Informatics"/>
            <person name="Doyle S."/>
        </authorList>
    </citation>
    <scope>NUCLEOTIDE SEQUENCE [LARGE SCALE GENOMIC DNA]</scope>
    <source>
        <strain evidence="1 2">NCTC10719</strain>
    </source>
</reference>
<evidence type="ECO:0000313" key="1">
    <source>
        <dbReference type="EMBL" id="SQB61593.1"/>
    </source>
</evidence>
<evidence type="ECO:0000313" key="2">
    <source>
        <dbReference type="Proteomes" id="UP000249986"/>
    </source>
</evidence>